<reference evidence="11" key="1">
    <citation type="journal article" date="2005" name="Nature">
        <title>The map-based sequence of the rice genome.</title>
        <authorList>
            <consortium name="International rice genome sequencing project (IRGSP)"/>
            <person name="Matsumoto T."/>
            <person name="Wu J."/>
            <person name="Kanamori H."/>
            <person name="Katayose Y."/>
            <person name="Fujisawa M."/>
            <person name="Namiki N."/>
            <person name="Mizuno H."/>
            <person name="Yamamoto K."/>
            <person name="Antonio B.A."/>
            <person name="Baba T."/>
            <person name="Sakata K."/>
            <person name="Nagamura Y."/>
            <person name="Aoki H."/>
            <person name="Arikawa K."/>
            <person name="Arita K."/>
            <person name="Bito T."/>
            <person name="Chiden Y."/>
            <person name="Fujitsuka N."/>
            <person name="Fukunaka R."/>
            <person name="Hamada M."/>
            <person name="Harada C."/>
            <person name="Hayashi A."/>
            <person name="Hijishita S."/>
            <person name="Honda M."/>
            <person name="Hosokawa S."/>
            <person name="Ichikawa Y."/>
            <person name="Idonuma A."/>
            <person name="Iijima M."/>
            <person name="Ikeda M."/>
            <person name="Ikeno M."/>
            <person name="Ito K."/>
            <person name="Ito S."/>
            <person name="Ito T."/>
            <person name="Ito Y."/>
            <person name="Ito Y."/>
            <person name="Iwabuchi A."/>
            <person name="Kamiya K."/>
            <person name="Karasawa W."/>
            <person name="Kurita K."/>
            <person name="Katagiri S."/>
            <person name="Kikuta A."/>
            <person name="Kobayashi H."/>
            <person name="Kobayashi N."/>
            <person name="Machita K."/>
            <person name="Maehara T."/>
            <person name="Masukawa M."/>
            <person name="Mizubayashi T."/>
            <person name="Mukai Y."/>
            <person name="Nagasaki H."/>
            <person name="Nagata Y."/>
            <person name="Naito S."/>
            <person name="Nakashima M."/>
            <person name="Nakama Y."/>
            <person name="Nakamichi Y."/>
            <person name="Nakamura M."/>
            <person name="Meguro A."/>
            <person name="Negishi M."/>
            <person name="Ohta I."/>
            <person name="Ohta T."/>
            <person name="Okamoto M."/>
            <person name="Ono N."/>
            <person name="Saji S."/>
            <person name="Sakaguchi M."/>
            <person name="Sakai K."/>
            <person name="Shibata M."/>
            <person name="Shimokawa T."/>
            <person name="Song J."/>
            <person name="Takazaki Y."/>
            <person name="Terasawa K."/>
            <person name="Tsugane M."/>
            <person name="Tsuji K."/>
            <person name="Ueda S."/>
            <person name="Waki K."/>
            <person name="Yamagata H."/>
            <person name="Yamamoto M."/>
            <person name="Yamamoto S."/>
            <person name="Yamane H."/>
            <person name="Yoshiki S."/>
            <person name="Yoshihara R."/>
            <person name="Yukawa K."/>
            <person name="Zhong H."/>
            <person name="Yano M."/>
            <person name="Yuan Q."/>
            <person name="Ouyang S."/>
            <person name="Liu J."/>
            <person name="Jones K.M."/>
            <person name="Gansberger K."/>
            <person name="Moffat K."/>
            <person name="Hill J."/>
            <person name="Bera J."/>
            <person name="Fadrosh D."/>
            <person name="Jin S."/>
            <person name="Johri S."/>
            <person name="Kim M."/>
            <person name="Overton L."/>
            <person name="Reardon M."/>
            <person name="Tsitrin T."/>
            <person name="Vuong H."/>
            <person name="Weaver B."/>
            <person name="Ciecko A."/>
            <person name="Tallon L."/>
            <person name="Jackson J."/>
            <person name="Pai G."/>
            <person name="Aken S.V."/>
            <person name="Utterback T."/>
            <person name="Reidmuller S."/>
            <person name="Feldblyum T."/>
            <person name="Hsiao J."/>
            <person name="Zismann V."/>
            <person name="Iobst S."/>
            <person name="de Vazeille A.R."/>
            <person name="Buell C.R."/>
            <person name="Ying K."/>
            <person name="Li Y."/>
            <person name="Lu T."/>
            <person name="Huang Y."/>
            <person name="Zhao Q."/>
            <person name="Feng Q."/>
            <person name="Zhang L."/>
            <person name="Zhu J."/>
            <person name="Weng Q."/>
            <person name="Mu J."/>
            <person name="Lu Y."/>
            <person name="Fan D."/>
            <person name="Liu Y."/>
            <person name="Guan J."/>
            <person name="Zhang Y."/>
            <person name="Yu S."/>
            <person name="Liu X."/>
            <person name="Zhang Y."/>
            <person name="Hong G."/>
            <person name="Han B."/>
            <person name="Choisne N."/>
            <person name="Demange N."/>
            <person name="Orjeda G."/>
            <person name="Samain S."/>
            <person name="Cattolico L."/>
            <person name="Pelletier E."/>
            <person name="Couloux A."/>
            <person name="Segurens B."/>
            <person name="Wincker P."/>
            <person name="D'Hont A."/>
            <person name="Scarpelli C."/>
            <person name="Weissenbach J."/>
            <person name="Salanoubat M."/>
            <person name="Quetier F."/>
            <person name="Yu Y."/>
            <person name="Kim H.R."/>
            <person name="Rambo T."/>
            <person name="Currie J."/>
            <person name="Collura K."/>
            <person name="Luo M."/>
            <person name="Yang T."/>
            <person name="Ammiraju J.S.S."/>
            <person name="Engler F."/>
            <person name="Soderlund C."/>
            <person name="Wing R.A."/>
            <person name="Palmer L.E."/>
            <person name="de la Bastide M."/>
            <person name="Spiegel L."/>
            <person name="Nascimento L."/>
            <person name="Zutavern T."/>
            <person name="O'Shaughnessy A."/>
            <person name="Dike S."/>
            <person name="Dedhia N."/>
            <person name="Preston R."/>
            <person name="Balija V."/>
            <person name="McCombie W.R."/>
            <person name="Chow T."/>
            <person name="Chen H."/>
            <person name="Chung M."/>
            <person name="Chen C."/>
            <person name="Shaw J."/>
            <person name="Wu H."/>
            <person name="Hsiao K."/>
            <person name="Chao Y."/>
            <person name="Chu M."/>
            <person name="Cheng C."/>
            <person name="Hour A."/>
            <person name="Lee P."/>
            <person name="Lin S."/>
            <person name="Lin Y."/>
            <person name="Liou J."/>
            <person name="Liu S."/>
            <person name="Hsing Y."/>
            <person name="Raghuvanshi S."/>
            <person name="Mohanty A."/>
            <person name="Bharti A.K."/>
            <person name="Gaur A."/>
            <person name="Gupta V."/>
            <person name="Kumar D."/>
            <person name="Ravi V."/>
            <person name="Vij S."/>
            <person name="Kapur A."/>
            <person name="Khurana P."/>
            <person name="Khurana P."/>
            <person name="Khurana J.P."/>
            <person name="Tyagi A.K."/>
            <person name="Gaikwad K."/>
            <person name="Singh A."/>
            <person name="Dalal V."/>
            <person name="Srivastava S."/>
            <person name="Dixit A."/>
            <person name="Pal A.K."/>
            <person name="Ghazi I.A."/>
            <person name="Yadav M."/>
            <person name="Pandit A."/>
            <person name="Bhargava A."/>
            <person name="Sureshbabu K."/>
            <person name="Batra K."/>
            <person name="Sharma T.R."/>
            <person name="Mohapatra T."/>
            <person name="Singh N.K."/>
            <person name="Messing J."/>
            <person name="Nelson A.B."/>
            <person name="Fuks G."/>
            <person name="Kavchok S."/>
            <person name="Keizer G."/>
            <person name="Linton E."/>
            <person name="Llaca V."/>
            <person name="Song R."/>
            <person name="Tanyolac B."/>
            <person name="Young S."/>
            <person name="Ho-Il K."/>
            <person name="Hahn J.H."/>
            <person name="Sangsakoo G."/>
            <person name="Vanavichit A."/>
            <person name="de Mattos Luiz.A.T."/>
            <person name="Zimmer P.D."/>
            <person name="Malone G."/>
            <person name="Dellagostin O."/>
            <person name="de Oliveira A.C."/>
            <person name="Bevan M."/>
            <person name="Bancroft I."/>
            <person name="Minx P."/>
            <person name="Cordum H."/>
            <person name="Wilson R."/>
            <person name="Cheng Z."/>
            <person name="Jin W."/>
            <person name="Jiang J."/>
            <person name="Leong S.A."/>
            <person name="Iwama H."/>
            <person name="Gojobori T."/>
            <person name="Itoh T."/>
            <person name="Niimura Y."/>
            <person name="Fujii Y."/>
            <person name="Habara T."/>
            <person name="Sakai H."/>
            <person name="Sato Y."/>
            <person name="Wilson G."/>
            <person name="Kumar K."/>
            <person name="McCouch S."/>
            <person name="Juretic N."/>
            <person name="Hoen D."/>
            <person name="Wright S."/>
            <person name="Bruskiewich R."/>
            <person name="Bureau T."/>
            <person name="Miyao A."/>
            <person name="Hirochika H."/>
            <person name="Nishikawa T."/>
            <person name="Kadowaki K."/>
            <person name="Sugiura M."/>
            <person name="Burr B."/>
            <person name="Sasaki T."/>
        </authorList>
    </citation>
    <scope>NUCLEOTIDE SEQUENCE [LARGE SCALE GENOMIC DNA]</scope>
    <source>
        <strain evidence="11">cv. Nipponbare</strain>
    </source>
</reference>
<dbReference type="InterPro" id="IPR018362">
    <property type="entry name" value="CCAAT-binding_factor_CS"/>
</dbReference>
<protein>
    <recommendedName>
        <fullName evidence="8">Nuclear transcription factor Y subunit</fullName>
    </recommendedName>
</protein>
<dbReference type="Pfam" id="PF02045">
    <property type="entry name" value="CBFB_NFYA"/>
    <property type="match status" value="1"/>
</dbReference>
<keyword evidence="6 8" id="KW-0539">Nucleus</keyword>
<dbReference type="SMART" id="SM00521">
    <property type="entry name" value="CBF"/>
    <property type="match status" value="1"/>
</dbReference>
<dbReference type="Proteomes" id="UP000059680">
    <property type="component" value="Chromosome 7"/>
</dbReference>
<feature type="region of interest" description="Disordered" evidence="9">
    <location>
        <begin position="238"/>
        <end position="277"/>
    </location>
</feature>
<evidence type="ECO:0000256" key="3">
    <source>
        <dbReference type="ARBA" id="ARBA00023125"/>
    </source>
</evidence>
<evidence type="ECO:0000256" key="6">
    <source>
        <dbReference type="ARBA" id="ARBA00023242"/>
    </source>
</evidence>
<dbReference type="STRING" id="39947.A0A0N7KMY8"/>
<sequence length="379" mass="40085">FAFLGCGFKLPSFSSLSWKNFPFLQAALSFQDHGHGLQAITGRGGNGGAAAHALPWWAGAGAGAGSQTLLGTGGGEESFCQLSNTIMEDTRILQNHHHQILAAGRQLQQRHHFPAMPPERHHHPPPPAPGSPAMKFPIISGDSDLGKDLKFHESSAPTIAAYSPLQEYQGHFELALGHSMVCTNFCNSEQSYGVYSPYGAQTMAGRMLLPPAIATDVGPIYVNAKQFNGIIRRRLARAKAEREHRVSRSRKPYLHESRHRHAMRRARGSGGRFLNTKNASSAAAAAADAAPVSSGGGDHGASNKSSSASEATRVYDDDDDMGAGGGGDGGDFHHAMGHLRSPAFFPSLAAMMDGGGGGGEGKWATATPHHGCRVDLLKV</sequence>
<comment type="subcellular location">
    <subcellularLocation>
        <location evidence="1 8">Nucleus</location>
    </subcellularLocation>
</comment>
<evidence type="ECO:0000256" key="4">
    <source>
        <dbReference type="ARBA" id="ARBA00023159"/>
    </source>
</evidence>
<reference evidence="10 11" key="2">
    <citation type="journal article" date="2013" name="Plant Cell Physiol.">
        <title>Rice Annotation Project Database (RAP-DB): an integrative and interactive database for rice genomics.</title>
        <authorList>
            <person name="Sakai H."/>
            <person name="Lee S.S."/>
            <person name="Tanaka T."/>
            <person name="Numa H."/>
            <person name="Kim J."/>
            <person name="Kawahara Y."/>
            <person name="Wakimoto H."/>
            <person name="Yang C.C."/>
            <person name="Iwamoto M."/>
            <person name="Abe T."/>
            <person name="Yamada Y."/>
            <person name="Muto A."/>
            <person name="Inokuchi H."/>
            <person name="Ikemura T."/>
            <person name="Matsumoto T."/>
            <person name="Sasaki T."/>
            <person name="Itoh T."/>
        </authorList>
    </citation>
    <scope>NUCLEOTIDE SEQUENCE [LARGE SCALE GENOMIC DNA]</scope>
    <source>
        <strain evidence="11">cv. Nipponbare</strain>
    </source>
</reference>
<dbReference type="PROSITE" id="PS51152">
    <property type="entry name" value="NFYA_HAP2_2"/>
    <property type="match status" value="1"/>
</dbReference>
<organism evidence="10 11">
    <name type="scientific">Oryza sativa subsp. japonica</name>
    <name type="common">Rice</name>
    <dbReference type="NCBI Taxonomy" id="39947"/>
    <lineage>
        <taxon>Eukaryota</taxon>
        <taxon>Viridiplantae</taxon>
        <taxon>Streptophyta</taxon>
        <taxon>Embryophyta</taxon>
        <taxon>Tracheophyta</taxon>
        <taxon>Spermatophyta</taxon>
        <taxon>Magnoliopsida</taxon>
        <taxon>Liliopsida</taxon>
        <taxon>Poales</taxon>
        <taxon>Poaceae</taxon>
        <taxon>BOP clade</taxon>
        <taxon>Oryzoideae</taxon>
        <taxon>Oryzeae</taxon>
        <taxon>Oryzinae</taxon>
        <taxon>Oryza</taxon>
        <taxon>Oryza sativa</taxon>
    </lineage>
</organism>
<dbReference type="PANTHER" id="PTHR12632">
    <property type="entry name" value="TRANSCRIPTION FACTOR NF-Y ALPHA-RELATED"/>
    <property type="match status" value="1"/>
</dbReference>
<dbReference type="FunCoup" id="A0A0N7KMY8">
    <property type="interactions" value="20"/>
</dbReference>
<dbReference type="PROSITE" id="PS00686">
    <property type="entry name" value="NFYA_HAP2_1"/>
    <property type="match status" value="1"/>
</dbReference>
<keyword evidence="3 8" id="KW-0238">DNA-binding</keyword>
<dbReference type="GO" id="GO:0006357">
    <property type="term" value="P:regulation of transcription by RNA polymerase II"/>
    <property type="evidence" value="ECO:0000318"/>
    <property type="project" value="GO_Central"/>
</dbReference>
<evidence type="ECO:0000256" key="8">
    <source>
        <dbReference type="RuleBase" id="RU367155"/>
    </source>
</evidence>
<comment type="function">
    <text evidence="8">Component of the sequence-specific heterotrimeric transcription factor (NF-Y) which specifically recognizes a 5'-CCAAT-3' box motif found in the promoters of its target genes.</text>
</comment>
<evidence type="ECO:0000256" key="5">
    <source>
        <dbReference type="ARBA" id="ARBA00023163"/>
    </source>
</evidence>
<dbReference type="PRINTS" id="PR00616">
    <property type="entry name" value="CCAATSUBUNTB"/>
</dbReference>
<dbReference type="InterPro" id="IPR001289">
    <property type="entry name" value="NFYA"/>
</dbReference>
<evidence type="ECO:0000256" key="7">
    <source>
        <dbReference type="ARBA" id="ARBA00025911"/>
    </source>
</evidence>
<keyword evidence="11" id="KW-1185">Reference proteome</keyword>
<dbReference type="InParanoid" id="A0A0N7KMY8"/>
<keyword evidence="4" id="KW-0010">Activator</keyword>
<dbReference type="Gene3D" id="6.10.250.2430">
    <property type="match status" value="1"/>
</dbReference>
<comment type="subunit">
    <text evidence="7">Heterotrimeric transcription factor composed of three components, NF-YA, NF-YB and NF-YC. NF-YB and NF-YC must interact and dimerize for NF-YA association and DNA binding.</text>
</comment>
<dbReference type="AlphaFoldDB" id="A0A0N7KMY8"/>
<dbReference type="PaxDb" id="39947-A0A0N7KMY8"/>
<feature type="region of interest" description="Disordered" evidence="9">
    <location>
        <begin position="290"/>
        <end position="329"/>
    </location>
</feature>
<comment type="similarity">
    <text evidence="8">Belongs to the NFYA/HAP2 subunit family.</text>
</comment>
<keyword evidence="2 8" id="KW-0805">Transcription regulation</keyword>
<gene>
    <name evidence="10" type="ordered locus">Os07g0158500</name>
    <name evidence="10" type="ORF">OSNPB_070158500</name>
</gene>
<dbReference type="Gramene" id="Os07t0158500-00">
    <property type="protein sequence ID" value="Os07t0158500-00"/>
    <property type="gene ID" value="Os07g0158500"/>
</dbReference>
<evidence type="ECO:0000256" key="9">
    <source>
        <dbReference type="SAM" id="MobiDB-lite"/>
    </source>
</evidence>
<reference evidence="10 11" key="3">
    <citation type="journal article" date="2013" name="Rice">
        <title>Improvement of the Oryza sativa Nipponbare reference genome using next generation sequence and optical map data.</title>
        <authorList>
            <person name="Kawahara Y."/>
            <person name="de la Bastide M."/>
            <person name="Hamilton J.P."/>
            <person name="Kanamori H."/>
            <person name="McCombie W.R."/>
            <person name="Ouyang S."/>
            <person name="Schwartz D.C."/>
            <person name="Tanaka T."/>
            <person name="Wu J."/>
            <person name="Zhou S."/>
            <person name="Childs K.L."/>
            <person name="Davidson R.M."/>
            <person name="Lin H."/>
            <person name="Quesada-Ocampo L."/>
            <person name="Vaillancourt B."/>
            <person name="Sakai H."/>
            <person name="Lee S.S."/>
            <person name="Kim J."/>
            <person name="Numa H."/>
            <person name="Itoh T."/>
            <person name="Buell C.R."/>
            <person name="Matsumoto T."/>
        </authorList>
    </citation>
    <scope>NUCLEOTIDE SEQUENCE [LARGE SCALE GENOMIC DNA]</scope>
    <source>
        <strain evidence="11">cv. Nipponbare</strain>
    </source>
</reference>
<dbReference type="OMA" id="HAMGHLR"/>
<accession>A0A0N7KMY8</accession>
<dbReference type="GO" id="GO:0000981">
    <property type="term" value="F:DNA-binding transcription factor activity, RNA polymerase II-specific"/>
    <property type="evidence" value="ECO:0000318"/>
    <property type="project" value="GO_Central"/>
</dbReference>
<evidence type="ECO:0000313" key="11">
    <source>
        <dbReference type="Proteomes" id="UP000059680"/>
    </source>
</evidence>
<feature type="compositionally biased region" description="Basic residues" evidence="9">
    <location>
        <begin position="247"/>
        <end position="267"/>
    </location>
</feature>
<dbReference type="EMBL" id="AP014963">
    <property type="protein sequence ID" value="BAT00138.1"/>
    <property type="molecule type" value="Genomic_DNA"/>
</dbReference>
<dbReference type="eggNOG" id="KOG1561">
    <property type="taxonomic scope" value="Eukaryota"/>
</dbReference>
<evidence type="ECO:0000313" key="10">
    <source>
        <dbReference type="EMBL" id="BAT00138.1"/>
    </source>
</evidence>
<evidence type="ECO:0000256" key="1">
    <source>
        <dbReference type="ARBA" id="ARBA00004123"/>
    </source>
</evidence>
<feature type="non-terminal residue" evidence="10">
    <location>
        <position position="379"/>
    </location>
</feature>
<keyword evidence="5 8" id="KW-0804">Transcription</keyword>
<dbReference type="GO" id="GO:0003677">
    <property type="term" value="F:DNA binding"/>
    <property type="evidence" value="ECO:0007669"/>
    <property type="project" value="UniProtKB-KW"/>
</dbReference>
<dbReference type="GO" id="GO:0016602">
    <property type="term" value="C:CCAAT-binding factor complex"/>
    <property type="evidence" value="ECO:0007669"/>
    <property type="project" value="InterPro"/>
</dbReference>
<evidence type="ECO:0000256" key="2">
    <source>
        <dbReference type="ARBA" id="ARBA00023015"/>
    </source>
</evidence>
<proteinExistence type="inferred from homology"/>
<name>A0A0N7KMY8_ORYSJ</name>